<evidence type="ECO:0000313" key="4">
    <source>
        <dbReference type="Proteomes" id="UP000078287"/>
    </source>
</evidence>
<name>A0A178LU60_9CHLR</name>
<dbReference type="SUPFAM" id="SSF51735">
    <property type="entry name" value="NAD(P)-binding Rossmann-fold domains"/>
    <property type="match status" value="1"/>
</dbReference>
<dbReference type="Gene3D" id="3.40.50.720">
    <property type="entry name" value="NAD(P)-binding Rossmann-like Domain"/>
    <property type="match status" value="1"/>
</dbReference>
<dbReference type="PANTHER" id="PTHR43000">
    <property type="entry name" value="DTDP-D-GLUCOSE 4,6-DEHYDRATASE-RELATED"/>
    <property type="match status" value="1"/>
</dbReference>
<dbReference type="Gene3D" id="3.90.25.10">
    <property type="entry name" value="UDP-galactose 4-epimerase, domain 1"/>
    <property type="match status" value="1"/>
</dbReference>
<comment type="caution">
    <text evidence="3">The sequence shown here is derived from an EMBL/GenBank/DDBJ whole genome shotgun (WGS) entry which is preliminary data.</text>
</comment>
<proteinExistence type="inferred from homology"/>
<dbReference type="InterPro" id="IPR036291">
    <property type="entry name" value="NAD(P)-bd_dom_sf"/>
</dbReference>
<evidence type="ECO:0000259" key="2">
    <source>
        <dbReference type="Pfam" id="PF01370"/>
    </source>
</evidence>
<organism evidence="3 4">
    <name type="scientific">Chloroflexus islandicus</name>
    <dbReference type="NCBI Taxonomy" id="1707952"/>
    <lineage>
        <taxon>Bacteria</taxon>
        <taxon>Bacillati</taxon>
        <taxon>Chloroflexota</taxon>
        <taxon>Chloroflexia</taxon>
        <taxon>Chloroflexales</taxon>
        <taxon>Chloroflexineae</taxon>
        <taxon>Chloroflexaceae</taxon>
        <taxon>Chloroflexus</taxon>
    </lineage>
</organism>
<dbReference type="EMBL" id="LWQS01000114">
    <property type="protein sequence ID" value="OAN37150.1"/>
    <property type="molecule type" value="Genomic_DNA"/>
</dbReference>
<reference evidence="3 4" key="1">
    <citation type="submission" date="2016-04" db="EMBL/GenBank/DDBJ databases">
        <title>Chloroflexus islandicus sp. nov., a thermophilic filamentous anoxygenic phototrophic bacterium from geyser Strokkur (Iceland).</title>
        <authorList>
            <person name="Gaisin V.A."/>
            <person name="Kalashnikov A.M."/>
            <person name="Sukhacheva M.V."/>
            <person name="Grouzdev D.S."/>
            <person name="Ivanov T.M."/>
            <person name="Kuznetsov B."/>
            <person name="Gorlenko V.M."/>
        </authorList>
    </citation>
    <scope>NUCLEOTIDE SEQUENCE [LARGE SCALE GENOMIC DNA]</scope>
    <source>
        <strain evidence="4">isl-2</strain>
    </source>
</reference>
<dbReference type="RefSeq" id="WP_066791520.1">
    <property type="nucleotide sequence ID" value="NZ_LWQS01000114.1"/>
</dbReference>
<dbReference type="Pfam" id="PF01370">
    <property type="entry name" value="Epimerase"/>
    <property type="match status" value="1"/>
</dbReference>
<evidence type="ECO:0000313" key="3">
    <source>
        <dbReference type="EMBL" id="OAN37150.1"/>
    </source>
</evidence>
<comment type="similarity">
    <text evidence="1">Belongs to the NAD(P)-dependent epimerase/dehydratase family.</text>
</comment>
<gene>
    <name evidence="3" type="ORF">A6A03_05545</name>
</gene>
<dbReference type="PRINTS" id="PR01713">
    <property type="entry name" value="NUCEPIMERASE"/>
</dbReference>
<accession>A0A178LU60</accession>
<dbReference type="AlphaFoldDB" id="A0A178LU60"/>
<sequence>MRILITGSSGMIGTNLGLRLLAEGHHVFGIDRRVNPWTDRIPTLLQDLATPQRDFRAGIGGAPYPPCDLVVHLAANAKVYELVSEPYRALENINITYNVLEYCRAHDLPLIFASSREVYGDIHRYITEETRADFSFTESPYSASKIAGEALIYAYARCYGLRYIVFRFSNVYGRYDNDLARMERVIPLFIHRISRGEPVTVFGGDKVLDFTYIDDCVDGIVRGITRLFRGEVVNRTINLAYGEGNTLIRAAELIGLALGRRPEIIVQPAKRVGEVSYYVADIRRARELLGYQPQVPLAEGIQRAVAWSHGEQAP</sequence>
<keyword evidence="4" id="KW-1185">Reference proteome</keyword>
<protein>
    <submittedName>
        <fullName evidence="3">Nucleoside-diphosphate sugar epimerase</fullName>
    </submittedName>
</protein>
<dbReference type="InterPro" id="IPR001509">
    <property type="entry name" value="Epimerase_deHydtase"/>
</dbReference>
<dbReference type="Proteomes" id="UP000078287">
    <property type="component" value="Unassembled WGS sequence"/>
</dbReference>
<evidence type="ECO:0000256" key="1">
    <source>
        <dbReference type="ARBA" id="ARBA00007637"/>
    </source>
</evidence>
<feature type="domain" description="NAD-dependent epimerase/dehydratase" evidence="2">
    <location>
        <begin position="3"/>
        <end position="232"/>
    </location>
</feature>
<dbReference type="OrthoDB" id="9803061at2"/>
<dbReference type="STRING" id="1707952.A6A03_05545"/>